<dbReference type="Proteomes" id="UP001165083">
    <property type="component" value="Unassembled WGS sequence"/>
</dbReference>
<dbReference type="SUPFAM" id="SSF56801">
    <property type="entry name" value="Acetyl-CoA synthetase-like"/>
    <property type="match status" value="1"/>
</dbReference>
<organism evidence="4 5">
    <name type="scientific">Phytophthora lilii</name>
    <dbReference type="NCBI Taxonomy" id="2077276"/>
    <lineage>
        <taxon>Eukaryota</taxon>
        <taxon>Sar</taxon>
        <taxon>Stramenopiles</taxon>
        <taxon>Oomycota</taxon>
        <taxon>Peronosporomycetes</taxon>
        <taxon>Peronosporales</taxon>
        <taxon>Peronosporaceae</taxon>
        <taxon>Phytophthora</taxon>
    </lineage>
</organism>
<gene>
    <name evidence="4" type="ORF">Plil01_001575800</name>
</gene>
<dbReference type="Pfam" id="PF00501">
    <property type="entry name" value="AMP-binding"/>
    <property type="match status" value="1"/>
</dbReference>
<keyword evidence="5" id="KW-1185">Reference proteome</keyword>
<dbReference type="PANTHER" id="PTHR24096">
    <property type="entry name" value="LONG-CHAIN-FATTY-ACID--COA LIGASE"/>
    <property type="match status" value="1"/>
</dbReference>
<evidence type="ECO:0000256" key="2">
    <source>
        <dbReference type="ARBA" id="ARBA00022598"/>
    </source>
</evidence>
<dbReference type="OrthoDB" id="122989at2759"/>
<dbReference type="PANTHER" id="PTHR24096:SF149">
    <property type="entry name" value="AMP-BINDING DOMAIN-CONTAINING PROTEIN-RELATED"/>
    <property type="match status" value="1"/>
</dbReference>
<keyword evidence="2" id="KW-0436">Ligase</keyword>
<evidence type="ECO:0000313" key="4">
    <source>
        <dbReference type="EMBL" id="GMF37436.1"/>
    </source>
</evidence>
<name>A0A9W6XFC7_9STRA</name>
<reference evidence="4" key="1">
    <citation type="submission" date="2023-04" db="EMBL/GenBank/DDBJ databases">
        <title>Phytophthora lilii NBRC 32176.</title>
        <authorList>
            <person name="Ichikawa N."/>
            <person name="Sato H."/>
            <person name="Tonouchi N."/>
        </authorList>
    </citation>
    <scope>NUCLEOTIDE SEQUENCE</scope>
    <source>
        <strain evidence="4">NBRC 32176</strain>
    </source>
</reference>
<dbReference type="AlphaFoldDB" id="A0A9W6XFC7"/>
<comment type="caution">
    <text evidence="4">The sequence shown here is derived from an EMBL/GenBank/DDBJ whole genome shotgun (WGS) entry which is preliminary data.</text>
</comment>
<dbReference type="InterPro" id="IPR000873">
    <property type="entry name" value="AMP-dep_synth/lig_dom"/>
</dbReference>
<proteinExistence type="inferred from homology"/>
<comment type="similarity">
    <text evidence="1">Belongs to the ATP-dependent AMP-binding enzyme family.</text>
</comment>
<sequence>MIFKSSCPELPIPDNACIWNVVEHHAKTIGDKAAFICGLTERTLTFAELLRQAEQVCAGLAANGLKKSDTVILHSFNCLEYVVAFLALNRLGAICSPSSPLFNSKELACQMKIAEAVAIISHKRFAKVAAEAAGLRGIPLSQVYTLGEADCASQLKSIEYVAFAWVWTHEGLT</sequence>
<accession>A0A9W6XFC7</accession>
<feature type="domain" description="AMP-dependent synthetase/ligase" evidence="3">
    <location>
        <begin position="23"/>
        <end position="129"/>
    </location>
</feature>
<evidence type="ECO:0000313" key="5">
    <source>
        <dbReference type="Proteomes" id="UP001165083"/>
    </source>
</evidence>
<dbReference type="Gene3D" id="3.40.50.12780">
    <property type="entry name" value="N-terminal domain of ligase-like"/>
    <property type="match status" value="1"/>
</dbReference>
<evidence type="ECO:0000256" key="1">
    <source>
        <dbReference type="ARBA" id="ARBA00006432"/>
    </source>
</evidence>
<evidence type="ECO:0000259" key="3">
    <source>
        <dbReference type="Pfam" id="PF00501"/>
    </source>
</evidence>
<dbReference type="GO" id="GO:0016405">
    <property type="term" value="F:CoA-ligase activity"/>
    <property type="evidence" value="ECO:0007669"/>
    <property type="project" value="TreeGrafter"/>
</dbReference>
<dbReference type="EMBL" id="BSXW01001528">
    <property type="protein sequence ID" value="GMF37436.1"/>
    <property type="molecule type" value="Genomic_DNA"/>
</dbReference>
<dbReference type="InterPro" id="IPR042099">
    <property type="entry name" value="ANL_N_sf"/>
</dbReference>
<protein>
    <submittedName>
        <fullName evidence="4">Unnamed protein product</fullName>
    </submittedName>
</protein>